<gene>
    <name evidence="11" type="ORF">CEO22_46</name>
</gene>
<keyword evidence="6" id="KW-0547">Nucleotide-binding</keyword>
<dbReference type="EMBL" id="VMFD01000002">
    <property type="protein sequence ID" value="TSC66568.1"/>
    <property type="molecule type" value="Genomic_DNA"/>
</dbReference>
<organism evidence="11 12">
    <name type="scientific">Candidatus Berkelbacteria bacterium Gr01-1014_85</name>
    <dbReference type="NCBI Taxonomy" id="2017150"/>
    <lineage>
        <taxon>Bacteria</taxon>
        <taxon>Candidatus Berkelbacteria</taxon>
    </lineage>
</organism>
<protein>
    <submittedName>
        <fullName evidence="11">DNA polymerase beta domain-containing protein region</fullName>
    </submittedName>
</protein>
<sequence length="100" mass="11441">MGKDQLKEQVIEAIKTTPHKDAIKSISLFGSFLHGDNNEDSDVDLLVELDRQKPVGFFKFVGIQQHLEEKLGRKVDLVTRDSLSRFIRDKVIKEAEKIYG</sequence>
<dbReference type="GO" id="GO:0016779">
    <property type="term" value="F:nucleotidyltransferase activity"/>
    <property type="evidence" value="ECO:0007669"/>
    <property type="project" value="UniProtKB-KW"/>
</dbReference>
<evidence type="ECO:0000256" key="8">
    <source>
        <dbReference type="ARBA" id="ARBA00022842"/>
    </source>
</evidence>
<dbReference type="Gene3D" id="3.30.460.10">
    <property type="entry name" value="Beta Polymerase, domain 2"/>
    <property type="match status" value="1"/>
</dbReference>
<dbReference type="AlphaFoldDB" id="A0A554JE60"/>
<dbReference type="PANTHER" id="PTHR33571:SF12">
    <property type="entry name" value="BSL3053 PROTEIN"/>
    <property type="match status" value="1"/>
</dbReference>
<evidence type="ECO:0000313" key="12">
    <source>
        <dbReference type="Proteomes" id="UP000316253"/>
    </source>
</evidence>
<dbReference type="GO" id="GO:0046872">
    <property type="term" value="F:metal ion binding"/>
    <property type="evidence" value="ECO:0007669"/>
    <property type="project" value="UniProtKB-KW"/>
</dbReference>
<evidence type="ECO:0000256" key="1">
    <source>
        <dbReference type="ARBA" id="ARBA00001946"/>
    </source>
</evidence>
<keyword evidence="7" id="KW-0067">ATP-binding</keyword>
<dbReference type="InterPro" id="IPR052038">
    <property type="entry name" value="Type-VII_TA_antitoxin"/>
</dbReference>
<feature type="domain" description="Polymerase nucleotidyl transferase" evidence="10">
    <location>
        <begin position="19"/>
        <end position="96"/>
    </location>
</feature>
<evidence type="ECO:0000256" key="6">
    <source>
        <dbReference type="ARBA" id="ARBA00022741"/>
    </source>
</evidence>
<dbReference type="InterPro" id="IPR002934">
    <property type="entry name" value="Polymerase_NTP_transf_dom"/>
</dbReference>
<dbReference type="InterPro" id="IPR043519">
    <property type="entry name" value="NT_sf"/>
</dbReference>
<evidence type="ECO:0000259" key="10">
    <source>
        <dbReference type="Pfam" id="PF01909"/>
    </source>
</evidence>
<keyword evidence="4" id="KW-0548">Nucleotidyltransferase</keyword>
<evidence type="ECO:0000256" key="7">
    <source>
        <dbReference type="ARBA" id="ARBA00022840"/>
    </source>
</evidence>
<dbReference type="Pfam" id="PF01909">
    <property type="entry name" value="NTP_transf_2"/>
    <property type="match status" value="1"/>
</dbReference>
<reference evidence="11 12" key="1">
    <citation type="submission" date="2017-08" db="EMBL/GenBank/DDBJ databases">
        <title>Mechanisms for carbon and nitrogen cycling indicate functional differentiation within the Candidate Phyla Radiation.</title>
        <authorList>
            <person name="Danczak R.E."/>
            <person name="Johnston M.D."/>
            <person name="Kenah C."/>
            <person name="Slattery M."/>
            <person name="Wrighton K.C."/>
            <person name="Wilkins M.J."/>
        </authorList>
    </citation>
    <scope>NUCLEOTIDE SEQUENCE [LARGE SCALE GENOMIC DNA]</scope>
    <source>
        <strain evidence="11">Gr01-1014_85</strain>
    </source>
</reference>
<comment type="caution">
    <text evidence="11">The sequence shown here is derived from an EMBL/GenBank/DDBJ whole genome shotgun (WGS) entry which is preliminary data.</text>
</comment>
<proteinExistence type="inferred from homology"/>
<keyword evidence="8" id="KW-0460">Magnesium</keyword>
<dbReference type="SUPFAM" id="SSF81301">
    <property type="entry name" value="Nucleotidyltransferase"/>
    <property type="match status" value="1"/>
</dbReference>
<keyword evidence="5" id="KW-0479">Metal-binding</keyword>
<evidence type="ECO:0000256" key="2">
    <source>
        <dbReference type="ARBA" id="ARBA00022649"/>
    </source>
</evidence>
<comment type="cofactor">
    <cofactor evidence="1">
        <name>Mg(2+)</name>
        <dbReference type="ChEBI" id="CHEBI:18420"/>
    </cofactor>
</comment>
<dbReference type="CDD" id="cd05403">
    <property type="entry name" value="NT_KNTase_like"/>
    <property type="match status" value="1"/>
</dbReference>
<name>A0A554JE60_9BACT</name>
<dbReference type="Proteomes" id="UP000316253">
    <property type="component" value="Unassembled WGS sequence"/>
</dbReference>
<dbReference type="GO" id="GO:0005524">
    <property type="term" value="F:ATP binding"/>
    <property type="evidence" value="ECO:0007669"/>
    <property type="project" value="UniProtKB-KW"/>
</dbReference>
<evidence type="ECO:0000256" key="4">
    <source>
        <dbReference type="ARBA" id="ARBA00022695"/>
    </source>
</evidence>
<evidence type="ECO:0000256" key="3">
    <source>
        <dbReference type="ARBA" id="ARBA00022679"/>
    </source>
</evidence>
<dbReference type="PANTHER" id="PTHR33571">
    <property type="entry name" value="SSL8005 PROTEIN"/>
    <property type="match status" value="1"/>
</dbReference>
<evidence type="ECO:0000256" key="9">
    <source>
        <dbReference type="ARBA" id="ARBA00038276"/>
    </source>
</evidence>
<comment type="similarity">
    <text evidence="9">Belongs to the MntA antitoxin family.</text>
</comment>
<keyword evidence="3" id="KW-0808">Transferase</keyword>
<evidence type="ECO:0000256" key="5">
    <source>
        <dbReference type="ARBA" id="ARBA00022723"/>
    </source>
</evidence>
<evidence type="ECO:0000313" key="11">
    <source>
        <dbReference type="EMBL" id="TSC66568.1"/>
    </source>
</evidence>
<accession>A0A554JE60</accession>
<keyword evidence="2" id="KW-1277">Toxin-antitoxin system</keyword>